<dbReference type="InterPro" id="IPR050869">
    <property type="entry name" value="H3K4_H4K5_MeTrfase"/>
</dbReference>
<sequence>MDSLTTLPESGDMGAAKNFPVNSVLRTRLAELEELQKSLTSQPYSIILRLRLAKAYKFLGYPDLAVGDAYKALLLIDEVAEESEYHEVALEAAQADITYTREHKTAVLSPSSHVWEHSECCCVSVLQHDSASTIIDDNEVVNWAKTCWLKTAYDILVGGLIDCGCLRSAFDYNTRAIRAFPNMPSFEAYRETLVTKLQAHFQSTGEIFEQVDISDYPDKGLVRRELYPWNEYEPDRFSPESIQFLNDEMTKVAPLLEVRVANLPLLALKDKTSSPDQQVQHVKQLGVFAKQDIPAGQQVLEEKSLLTAISRLHDSYCDACVAPLPKSTGSEAEDPGAGITIACEDCDEVFFCSEGCHDLAQTQYHAAICGVSLEQKVPATEAADHLYSLLLIRALALAEAQEVHPLMLKEVRYIWGDYHDYLGVDLDRTWKVDARGQLVDPFASVPHTLPFSFSNNILTPLNILEKMDVNIFEQSHRYDTWIFNTLYGKIRGTASARQGLEYRPEIAAVHPMWCLANHSCDPSVSWDWQGSIRFQTREKLVNWKGRDPSVQPGLRKGEEVFSHYCDIRLPVKERREWAVGALGGDCMCSRCIWEEAEEKRQKGNVE</sequence>
<keyword evidence="2" id="KW-1185">Reference proteome</keyword>
<accession>A0A6G1KAK6</accession>
<dbReference type="PANTHER" id="PTHR12197">
    <property type="entry name" value="HISTONE-LYSINE N-METHYLTRANSFERASE SMYD"/>
    <property type="match status" value="1"/>
</dbReference>
<organism evidence="1 2">
    <name type="scientific">Pleomassaria siparia CBS 279.74</name>
    <dbReference type="NCBI Taxonomy" id="1314801"/>
    <lineage>
        <taxon>Eukaryota</taxon>
        <taxon>Fungi</taxon>
        <taxon>Dikarya</taxon>
        <taxon>Ascomycota</taxon>
        <taxon>Pezizomycotina</taxon>
        <taxon>Dothideomycetes</taxon>
        <taxon>Pleosporomycetidae</taxon>
        <taxon>Pleosporales</taxon>
        <taxon>Pleomassariaceae</taxon>
        <taxon>Pleomassaria</taxon>
    </lineage>
</organism>
<dbReference type="AlphaFoldDB" id="A0A6G1KAK6"/>
<dbReference type="PANTHER" id="PTHR12197:SF273">
    <property type="entry name" value="MYND-TYPE ZINC FINGER PROTEIN SAMB"/>
    <property type="match status" value="1"/>
</dbReference>
<evidence type="ECO:0000313" key="2">
    <source>
        <dbReference type="Proteomes" id="UP000799428"/>
    </source>
</evidence>
<dbReference type="OrthoDB" id="438641at2759"/>
<dbReference type="Gene3D" id="2.170.270.10">
    <property type="entry name" value="SET domain"/>
    <property type="match status" value="1"/>
</dbReference>
<dbReference type="InterPro" id="IPR046341">
    <property type="entry name" value="SET_dom_sf"/>
</dbReference>
<dbReference type="EMBL" id="MU005770">
    <property type="protein sequence ID" value="KAF2709575.1"/>
    <property type="molecule type" value="Genomic_DNA"/>
</dbReference>
<reference evidence="1" key="1">
    <citation type="journal article" date="2020" name="Stud. Mycol.">
        <title>101 Dothideomycetes genomes: a test case for predicting lifestyles and emergence of pathogens.</title>
        <authorList>
            <person name="Haridas S."/>
            <person name="Albert R."/>
            <person name="Binder M."/>
            <person name="Bloem J."/>
            <person name="Labutti K."/>
            <person name="Salamov A."/>
            <person name="Andreopoulos B."/>
            <person name="Baker S."/>
            <person name="Barry K."/>
            <person name="Bills G."/>
            <person name="Bluhm B."/>
            <person name="Cannon C."/>
            <person name="Castanera R."/>
            <person name="Culley D."/>
            <person name="Daum C."/>
            <person name="Ezra D."/>
            <person name="Gonzalez J."/>
            <person name="Henrissat B."/>
            <person name="Kuo A."/>
            <person name="Liang C."/>
            <person name="Lipzen A."/>
            <person name="Lutzoni F."/>
            <person name="Magnuson J."/>
            <person name="Mondo S."/>
            <person name="Nolan M."/>
            <person name="Ohm R."/>
            <person name="Pangilinan J."/>
            <person name="Park H.-J."/>
            <person name="Ramirez L."/>
            <person name="Alfaro M."/>
            <person name="Sun H."/>
            <person name="Tritt A."/>
            <person name="Yoshinaga Y."/>
            <person name="Zwiers L.-H."/>
            <person name="Turgeon B."/>
            <person name="Goodwin S."/>
            <person name="Spatafora J."/>
            <person name="Crous P."/>
            <person name="Grigoriev I."/>
        </authorList>
    </citation>
    <scope>NUCLEOTIDE SEQUENCE</scope>
    <source>
        <strain evidence="1">CBS 279.74</strain>
    </source>
</reference>
<dbReference type="Proteomes" id="UP000799428">
    <property type="component" value="Unassembled WGS sequence"/>
</dbReference>
<gene>
    <name evidence="1" type="ORF">K504DRAFT_406888</name>
</gene>
<name>A0A6G1KAK6_9PLEO</name>
<dbReference type="GO" id="GO:0005634">
    <property type="term" value="C:nucleus"/>
    <property type="evidence" value="ECO:0007669"/>
    <property type="project" value="TreeGrafter"/>
</dbReference>
<protein>
    <submittedName>
        <fullName evidence="1">Uncharacterized protein</fullName>
    </submittedName>
</protein>
<evidence type="ECO:0000313" key="1">
    <source>
        <dbReference type="EMBL" id="KAF2709575.1"/>
    </source>
</evidence>
<dbReference type="SUPFAM" id="SSF82199">
    <property type="entry name" value="SET domain"/>
    <property type="match status" value="1"/>
</dbReference>
<proteinExistence type="predicted"/>